<name>A0A919CBM0_9ACTN</name>
<dbReference type="EMBL" id="BMVC01000009">
    <property type="protein sequence ID" value="GHD00616.1"/>
    <property type="molecule type" value="Genomic_DNA"/>
</dbReference>
<dbReference type="AlphaFoldDB" id="A0A919CBM0"/>
<comment type="caution">
    <text evidence="1">The sequence shown here is derived from an EMBL/GenBank/DDBJ whole genome shotgun (WGS) entry which is preliminary data.</text>
</comment>
<evidence type="ECO:0000313" key="1">
    <source>
        <dbReference type="EMBL" id="GHD00616.1"/>
    </source>
</evidence>
<reference evidence="1" key="2">
    <citation type="submission" date="2020-09" db="EMBL/GenBank/DDBJ databases">
        <authorList>
            <person name="Sun Q."/>
            <person name="Ohkuma M."/>
        </authorList>
    </citation>
    <scope>NUCLEOTIDE SEQUENCE</scope>
    <source>
        <strain evidence="1">JCM 4637</strain>
    </source>
</reference>
<dbReference type="Proteomes" id="UP000638353">
    <property type="component" value="Unassembled WGS sequence"/>
</dbReference>
<protein>
    <submittedName>
        <fullName evidence="1">Polyketide cyclase</fullName>
    </submittedName>
</protein>
<reference evidence="1" key="1">
    <citation type="journal article" date="2014" name="Int. J. Syst. Evol. Microbiol.">
        <title>Complete genome sequence of Corynebacterium casei LMG S-19264T (=DSM 44701T), isolated from a smear-ripened cheese.</title>
        <authorList>
            <consortium name="US DOE Joint Genome Institute (JGI-PGF)"/>
            <person name="Walter F."/>
            <person name="Albersmeier A."/>
            <person name="Kalinowski J."/>
            <person name="Ruckert C."/>
        </authorList>
    </citation>
    <scope>NUCLEOTIDE SEQUENCE</scope>
    <source>
        <strain evidence="1">JCM 4637</strain>
    </source>
</reference>
<proteinExistence type="predicted"/>
<dbReference type="Gene3D" id="3.30.530.20">
    <property type="match status" value="1"/>
</dbReference>
<dbReference type="InterPro" id="IPR023393">
    <property type="entry name" value="START-like_dom_sf"/>
</dbReference>
<sequence>MIGGRRPEHTEAMDWSHYRFLSIWKVPAPPAAVFAVLEHAEDYPRWWPQVREVARVDEHSGTARFRSLLPYDLLVGVREGRGSLDAGLLEVRLTGDLEGWVRWTLRPHGAGTVVRYEQEVDVNKPLLRRLAVPGRPFFLANHALMMRAGRRGLAARATALRAAGGAV</sequence>
<gene>
    <name evidence="1" type="ORF">GCM10010334_45220</name>
</gene>
<dbReference type="InterPro" id="IPR019587">
    <property type="entry name" value="Polyketide_cyclase/dehydratase"/>
</dbReference>
<dbReference type="Pfam" id="PF10604">
    <property type="entry name" value="Polyketide_cyc2"/>
    <property type="match status" value="1"/>
</dbReference>
<organism evidence="1 2">
    <name type="scientific">Streptomyces finlayi</name>
    <dbReference type="NCBI Taxonomy" id="67296"/>
    <lineage>
        <taxon>Bacteria</taxon>
        <taxon>Bacillati</taxon>
        <taxon>Actinomycetota</taxon>
        <taxon>Actinomycetes</taxon>
        <taxon>Kitasatosporales</taxon>
        <taxon>Streptomycetaceae</taxon>
        <taxon>Streptomyces</taxon>
    </lineage>
</organism>
<dbReference type="SUPFAM" id="SSF55961">
    <property type="entry name" value="Bet v1-like"/>
    <property type="match status" value="1"/>
</dbReference>
<accession>A0A919CBM0</accession>
<evidence type="ECO:0000313" key="2">
    <source>
        <dbReference type="Proteomes" id="UP000638353"/>
    </source>
</evidence>